<evidence type="ECO:0000313" key="2">
    <source>
        <dbReference type="EMBL" id="KKN66128.1"/>
    </source>
</evidence>
<protein>
    <submittedName>
        <fullName evidence="2">Uncharacterized protein</fullName>
    </submittedName>
</protein>
<comment type="caution">
    <text evidence="2">The sequence shown here is derived from an EMBL/GenBank/DDBJ whole genome shotgun (WGS) entry which is preliminary data.</text>
</comment>
<gene>
    <name evidence="2" type="ORF">LCGC14_0474180</name>
</gene>
<dbReference type="EMBL" id="LAZR01000509">
    <property type="protein sequence ID" value="KKN66128.1"/>
    <property type="molecule type" value="Genomic_DNA"/>
</dbReference>
<name>A0A0F9VJV0_9ZZZZ</name>
<feature type="region of interest" description="Disordered" evidence="1">
    <location>
        <begin position="1"/>
        <end position="20"/>
    </location>
</feature>
<organism evidence="2">
    <name type="scientific">marine sediment metagenome</name>
    <dbReference type="NCBI Taxonomy" id="412755"/>
    <lineage>
        <taxon>unclassified sequences</taxon>
        <taxon>metagenomes</taxon>
        <taxon>ecological metagenomes</taxon>
    </lineage>
</organism>
<dbReference type="AlphaFoldDB" id="A0A0F9VJV0"/>
<sequence>MEQNKPTGLEQPYVPPPFRPPPVPCPPPAIRVGEMLPWKGWHWVVVEANDKGQVLLQLREASTAAISRKLLEGKRVTRHLKKLKKRERRLTK</sequence>
<accession>A0A0F9VJV0</accession>
<reference evidence="2" key="1">
    <citation type="journal article" date="2015" name="Nature">
        <title>Complex archaea that bridge the gap between prokaryotes and eukaryotes.</title>
        <authorList>
            <person name="Spang A."/>
            <person name="Saw J.H."/>
            <person name="Jorgensen S.L."/>
            <person name="Zaremba-Niedzwiedzka K."/>
            <person name="Martijn J."/>
            <person name="Lind A.E."/>
            <person name="van Eijk R."/>
            <person name="Schleper C."/>
            <person name="Guy L."/>
            <person name="Ettema T.J."/>
        </authorList>
    </citation>
    <scope>NUCLEOTIDE SEQUENCE</scope>
</reference>
<proteinExistence type="predicted"/>
<evidence type="ECO:0000256" key="1">
    <source>
        <dbReference type="SAM" id="MobiDB-lite"/>
    </source>
</evidence>